<dbReference type="RefSeq" id="XP_062784345.1">
    <property type="nucleotide sequence ID" value="XM_062928294.1"/>
</dbReference>
<feature type="region of interest" description="Disordered" evidence="1">
    <location>
        <begin position="60"/>
        <end position="109"/>
    </location>
</feature>
<dbReference type="KEGG" id="cdet:87948638"/>
<proteinExistence type="predicted"/>
<gene>
    <name evidence="2" type="ORF">CDEST_12138</name>
</gene>
<dbReference type="EMBL" id="CP137312">
    <property type="protein sequence ID" value="WQF87124.1"/>
    <property type="molecule type" value="Genomic_DNA"/>
</dbReference>
<dbReference type="GeneID" id="87948638"/>
<keyword evidence="3" id="KW-1185">Reference proteome</keyword>
<dbReference type="Proteomes" id="UP001322277">
    <property type="component" value="Chromosome 8"/>
</dbReference>
<evidence type="ECO:0000313" key="2">
    <source>
        <dbReference type="EMBL" id="WQF87124.1"/>
    </source>
</evidence>
<dbReference type="AlphaFoldDB" id="A0AAX4IV92"/>
<evidence type="ECO:0000256" key="1">
    <source>
        <dbReference type="SAM" id="MobiDB-lite"/>
    </source>
</evidence>
<protein>
    <submittedName>
        <fullName evidence="2">Uncharacterized protein</fullName>
    </submittedName>
</protein>
<name>A0AAX4IV92_9PEZI</name>
<organism evidence="2 3">
    <name type="scientific">Colletotrichum destructivum</name>
    <dbReference type="NCBI Taxonomy" id="34406"/>
    <lineage>
        <taxon>Eukaryota</taxon>
        <taxon>Fungi</taxon>
        <taxon>Dikarya</taxon>
        <taxon>Ascomycota</taxon>
        <taxon>Pezizomycotina</taxon>
        <taxon>Sordariomycetes</taxon>
        <taxon>Hypocreomycetidae</taxon>
        <taxon>Glomerellales</taxon>
        <taxon>Glomerellaceae</taxon>
        <taxon>Colletotrichum</taxon>
        <taxon>Colletotrichum destructivum species complex</taxon>
    </lineage>
</organism>
<evidence type="ECO:0000313" key="3">
    <source>
        <dbReference type="Proteomes" id="UP001322277"/>
    </source>
</evidence>
<sequence length="147" mass="16175">MQLPTTYYLPAPATNDEDLLPQEDICPAQCPCSKPRGDSCIATHLFLPAATVKQNTHHPCSSAGQLVSTHPGNRGQDGNMVQGPSHFHLSSSESTTLVQAPERQQHRNQMSVWPQTIWISSEASSSRLSPVDVSMETRRTQYSTCTR</sequence>
<feature type="compositionally biased region" description="Polar residues" evidence="1">
    <location>
        <begin position="60"/>
        <end position="71"/>
    </location>
</feature>
<accession>A0AAX4IV92</accession>
<feature type="region of interest" description="Disordered" evidence="1">
    <location>
        <begin position="128"/>
        <end position="147"/>
    </location>
</feature>
<reference evidence="3" key="1">
    <citation type="journal article" date="2023" name="bioRxiv">
        <title>Complete genome of the Medicago anthracnose fungus, Colletotrichum destructivum, reveals a mini-chromosome-like region within a core chromosome.</title>
        <authorList>
            <person name="Lapalu N."/>
            <person name="Simon A."/>
            <person name="Lu A."/>
            <person name="Plaumann P.-L."/>
            <person name="Amselem J."/>
            <person name="Pigne S."/>
            <person name="Auger A."/>
            <person name="Koch C."/>
            <person name="Dallery J.-F."/>
            <person name="O'Connell R.J."/>
        </authorList>
    </citation>
    <scope>NUCLEOTIDE SEQUENCE [LARGE SCALE GENOMIC DNA]</scope>
    <source>
        <strain evidence="3">CBS 520.97</strain>
    </source>
</reference>
<feature type="compositionally biased region" description="Polar residues" evidence="1">
    <location>
        <begin position="88"/>
        <end position="98"/>
    </location>
</feature>